<proteinExistence type="predicted"/>
<dbReference type="OrthoDB" id="9429726at2"/>
<keyword evidence="3" id="KW-1185">Reference proteome</keyword>
<keyword evidence="1" id="KW-0812">Transmembrane</keyword>
<gene>
    <name evidence="2" type="ORF">LARV_01472</name>
</gene>
<dbReference type="STRING" id="360412.LARV_01472"/>
<dbReference type="Proteomes" id="UP000055060">
    <property type="component" value="Unassembled WGS sequence"/>
</dbReference>
<evidence type="ECO:0000313" key="3">
    <source>
        <dbReference type="Proteomes" id="UP000055060"/>
    </source>
</evidence>
<feature type="transmembrane region" description="Helical" evidence="1">
    <location>
        <begin position="39"/>
        <end position="58"/>
    </location>
</feature>
<keyword evidence="1" id="KW-1133">Transmembrane helix</keyword>
<evidence type="ECO:0000313" key="2">
    <source>
        <dbReference type="EMBL" id="GAP13717.1"/>
    </source>
</evidence>
<name>A0A0S7BIV0_9CHLR</name>
<dbReference type="EMBL" id="DF967972">
    <property type="protein sequence ID" value="GAP13717.1"/>
    <property type="molecule type" value="Genomic_DNA"/>
</dbReference>
<reference evidence="2" key="1">
    <citation type="submission" date="2015-07" db="EMBL/GenBank/DDBJ databases">
        <title>Draft Genome Sequences of Anaerolinea thermolimosa IMO-1, Bellilinea caldifistulae GOMI-1, Leptolinea tardivitalis YMTK-2, Levilinea saccharolytica KIBI-1,Longilinea arvoryzae KOME-1, Previously Described as Members of the Anaerolineaceae (Chloroflexi).</title>
        <authorList>
            <person name="Sekiguchi Y."/>
            <person name="Ohashi A."/>
            <person name="Matsuura N."/>
            <person name="Tourlousse M.D."/>
        </authorList>
    </citation>
    <scope>NUCLEOTIDE SEQUENCE [LARGE SCALE GENOMIC DNA]</scope>
    <source>
        <strain evidence="2">KOME-1</strain>
    </source>
</reference>
<dbReference type="RefSeq" id="WP_075073037.1">
    <property type="nucleotide sequence ID" value="NZ_DF967972.1"/>
</dbReference>
<accession>A0A0S7BIV0</accession>
<organism evidence="2">
    <name type="scientific">Longilinea arvoryzae</name>
    <dbReference type="NCBI Taxonomy" id="360412"/>
    <lineage>
        <taxon>Bacteria</taxon>
        <taxon>Bacillati</taxon>
        <taxon>Chloroflexota</taxon>
        <taxon>Anaerolineae</taxon>
        <taxon>Anaerolineales</taxon>
        <taxon>Anaerolineaceae</taxon>
        <taxon>Longilinea</taxon>
    </lineage>
</organism>
<protein>
    <submittedName>
        <fullName evidence="2">Uncharacterized protein</fullName>
    </submittedName>
</protein>
<dbReference type="AlphaFoldDB" id="A0A0S7BIV0"/>
<sequence length="113" mass="11929">MGMSFLFGVIGGVLGELLKWYAMRESPNLPTYLRSPFYWVVTVLMVLAGGGLVLIQGVKADNPWLAINVGITAPLILKGFAAVVPVQPAKAGGVSFGPSAKPKPTLINFMAGR</sequence>
<evidence type="ECO:0000256" key="1">
    <source>
        <dbReference type="SAM" id="Phobius"/>
    </source>
</evidence>
<keyword evidence="1" id="KW-0472">Membrane</keyword>